<sequence length="220" mass="24855">MTENCIFNHAALAFCFAVTLFGTFTEALNLEEAEEGVCRGVPKSISQQEFNLTWMDSVPEWYVPVGSRYELYRIALHRLNLSPEDEQFKSMSEEELINKGCFKGRLNLQSGSGLLYGFEKEGYVKVELRAGRKNSIDVVATGSLTRTPGIGRHYVTLTDNKTFVIFSICWLEADQKSWEVFSTSKTLSSKAKQLIEEHAISLGFNPKKFISMNYDNCSSI</sequence>
<evidence type="ECO:0000313" key="2">
    <source>
        <dbReference type="EMBL" id="ODM99417.1"/>
    </source>
</evidence>
<dbReference type="SUPFAM" id="SSF50814">
    <property type="entry name" value="Lipocalins"/>
    <property type="match status" value="1"/>
</dbReference>
<comment type="caution">
    <text evidence="2">The sequence shown here is derived from an EMBL/GenBank/DDBJ whole genome shotgun (WGS) entry which is preliminary data.</text>
</comment>
<dbReference type="Gene3D" id="2.40.128.20">
    <property type="match status" value="1"/>
</dbReference>
<accession>A0A1D2N293</accession>
<dbReference type="EMBL" id="LJIJ01000282">
    <property type="protein sequence ID" value="ODM99417.1"/>
    <property type="molecule type" value="Genomic_DNA"/>
</dbReference>
<evidence type="ECO:0008006" key="4">
    <source>
        <dbReference type="Google" id="ProtNLM"/>
    </source>
</evidence>
<keyword evidence="1" id="KW-0732">Signal</keyword>
<feature type="chain" id="PRO_5008904925" description="Apolipoprotein D" evidence="1">
    <location>
        <begin position="28"/>
        <end position="220"/>
    </location>
</feature>
<dbReference type="AlphaFoldDB" id="A0A1D2N293"/>
<name>A0A1D2N293_ORCCI</name>
<dbReference type="InterPro" id="IPR012674">
    <property type="entry name" value="Calycin"/>
</dbReference>
<keyword evidence="3" id="KW-1185">Reference proteome</keyword>
<proteinExistence type="predicted"/>
<gene>
    <name evidence="2" type="ORF">Ocin01_07245</name>
</gene>
<protein>
    <recommendedName>
        <fullName evidence="4">Apolipoprotein D</fullName>
    </recommendedName>
</protein>
<evidence type="ECO:0000313" key="3">
    <source>
        <dbReference type="Proteomes" id="UP000094527"/>
    </source>
</evidence>
<evidence type="ECO:0000256" key="1">
    <source>
        <dbReference type="SAM" id="SignalP"/>
    </source>
</evidence>
<organism evidence="2 3">
    <name type="scientific">Orchesella cincta</name>
    <name type="common">Springtail</name>
    <name type="synonym">Podura cincta</name>
    <dbReference type="NCBI Taxonomy" id="48709"/>
    <lineage>
        <taxon>Eukaryota</taxon>
        <taxon>Metazoa</taxon>
        <taxon>Ecdysozoa</taxon>
        <taxon>Arthropoda</taxon>
        <taxon>Hexapoda</taxon>
        <taxon>Collembola</taxon>
        <taxon>Entomobryomorpha</taxon>
        <taxon>Entomobryoidea</taxon>
        <taxon>Orchesellidae</taxon>
        <taxon>Orchesellinae</taxon>
        <taxon>Orchesella</taxon>
    </lineage>
</organism>
<reference evidence="2 3" key="1">
    <citation type="journal article" date="2016" name="Genome Biol. Evol.">
        <title>Gene Family Evolution Reflects Adaptation to Soil Environmental Stressors in the Genome of the Collembolan Orchesella cincta.</title>
        <authorList>
            <person name="Faddeeva-Vakhrusheva A."/>
            <person name="Derks M.F."/>
            <person name="Anvar S.Y."/>
            <person name="Agamennone V."/>
            <person name="Suring W."/>
            <person name="Smit S."/>
            <person name="van Straalen N.M."/>
            <person name="Roelofs D."/>
        </authorList>
    </citation>
    <scope>NUCLEOTIDE SEQUENCE [LARGE SCALE GENOMIC DNA]</scope>
    <source>
        <tissue evidence="2">Mixed pool</tissue>
    </source>
</reference>
<feature type="signal peptide" evidence="1">
    <location>
        <begin position="1"/>
        <end position="27"/>
    </location>
</feature>
<dbReference type="Proteomes" id="UP000094527">
    <property type="component" value="Unassembled WGS sequence"/>
</dbReference>